<dbReference type="KEGG" id="bpb:bpr_I1456"/>
<gene>
    <name evidence="4" type="ordered locus">bpr_I1456</name>
</gene>
<sequence>MGICMKRVLACFITFIMAACMSLEMSDITGFAASKQTVVVIDPGHGGTGDRNLGAIYNGFVEKDLTLQVANAMKTELEKYDNVTVYLTRTKDAVNSLEDRAKFAQSVNADFVFSIHFNASSEHDFYGSEVWTSAFGNFYQKGQTFGLLESAELAELGLYQKGVKSKIGSTGKDYYGIIRHCVSRGIPCDIIEHCYLDHAYDVQYLKGQDFINSLGVADATAVAKYFKLKSSVNGNDFSNLTYNTVSKPSKRVHQDITDPEVCDIKVLAFDSESRNALVEMSAYDSQSPVIYFSYSYDGGKTFSTLQMWDSSKKTQSFNVKIPTSSRLSNIVCRAYNNYELYKQSNEVAIETR</sequence>
<protein>
    <submittedName>
        <fullName evidence="4">N-acetylmuramoyl-L-alanine amidase</fullName>
        <ecNumber evidence="4">3.5.1.28</ecNumber>
    </submittedName>
</protein>
<dbReference type="eggNOG" id="COG0860">
    <property type="taxonomic scope" value="Bacteria"/>
</dbReference>
<dbReference type="GO" id="GO:0030288">
    <property type="term" value="C:outer membrane-bounded periplasmic space"/>
    <property type="evidence" value="ECO:0007669"/>
    <property type="project" value="TreeGrafter"/>
</dbReference>
<dbReference type="GO" id="GO:0008745">
    <property type="term" value="F:N-acetylmuramoyl-L-alanine amidase activity"/>
    <property type="evidence" value="ECO:0007669"/>
    <property type="project" value="UniProtKB-EC"/>
</dbReference>
<proteinExistence type="predicted"/>
<dbReference type="PANTHER" id="PTHR30404">
    <property type="entry name" value="N-ACETYLMURAMOYL-L-ALANINE AMIDASE"/>
    <property type="match status" value="1"/>
</dbReference>
<evidence type="ECO:0000256" key="1">
    <source>
        <dbReference type="ARBA" id="ARBA00022801"/>
    </source>
</evidence>
<dbReference type="GO" id="GO:0009253">
    <property type="term" value="P:peptidoglycan catabolic process"/>
    <property type="evidence" value="ECO:0007669"/>
    <property type="project" value="InterPro"/>
</dbReference>
<evidence type="ECO:0000256" key="2">
    <source>
        <dbReference type="SAM" id="SignalP"/>
    </source>
</evidence>
<evidence type="ECO:0000259" key="3">
    <source>
        <dbReference type="SMART" id="SM00646"/>
    </source>
</evidence>
<accession>E0RW95</accession>
<keyword evidence="2" id="KW-0732">Signal</keyword>
<dbReference type="HOGENOM" id="CLU_050365_0_0_9"/>
<organism evidence="4 5">
    <name type="scientific">Butyrivibrio proteoclasticus (strain ATCC 51982 / DSM 14932 / B316)</name>
    <name type="common">Clostridium proteoclasticum</name>
    <dbReference type="NCBI Taxonomy" id="515622"/>
    <lineage>
        <taxon>Bacteria</taxon>
        <taxon>Bacillati</taxon>
        <taxon>Bacillota</taxon>
        <taxon>Clostridia</taxon>
        <taxon>Lachnospirales</taxon>
        <taxon>Lachnospiraceae</taxon>
        <taxon>Butyrivibrio</taxon>
    </lineage>
</organism>
<dbReference type="PANTHER" id="PTHR30404:SF0">
    <property type="entry name" value="N-ACETYLMURAMOYL-L-ALANINE AMIDASE AMIC"/>
    <property type="match status" value="1"/>
</dbReference>
<dbReference type="Pfam" id="PF01520">
    <property type="entry name" value="Amidase_3"/>
    <property type="match status" value="1"/>
</dbReference>
<keyword evidence="5" id="KW-1185">Reference proteome</keyword>
<evidence type="ECO:0000313" key="4">
    <source>
        <dbReference type="EMBL" id="ADL34193.1"/>
    </source>
</evidence>
<dbReference type="InterPro" id="IPR002508">
    <property type="entry name" value="MurNAc-LAA_cat"/>
</dbReference>
<keyword evidence="1 4" id="KW-0378">Hydrolase</keyword>
<dbReference type="EC" id="3.5.1.28" evidence="4"/>
<feature type="signal peptide" evidence="2">
    <location>
        <begin position="1"/>
        <end position="18"/>
    </location>
</feature>
<reference evidence="4 5" key="1">
    <citation type="journal article" date="2010" name="PLoS ONE">
        <title>The glycobiome of the rumen bacterium Butyrivibrio proteoclasticus B316(T) highlights adaptation to a polysaccharide-rich environment.</title>
        <authorList>
            <person name="Kelly W.J."/>
            <person name="Leahy S.C."/>
            <person name="Altermann E."/>
            <person name="Yeoman C.J."/>
            <person name="Dunne J.C."/>
            <person name="Kong Z."/>
            <person name="Pacheco D.M."/>
            <person name="Li D."/>
            <person name="Noel S.J."/>
            <person name="Moon C.D."/>
            <person name="Cookson A.L."/>
            <person name="Attwood G.T."/>
        </authorList>
    </citation>
    <scope>NUCLEOTIDE SEQUENCE [LARGE SCALE GENOMIC DNA]</scope>
    <source>
        <strain evidence="5">ATCC 51982 / DSM 14932 / B316</strain>
    </source>
</reference>
<name>E0RW95_BUTPB</name>
<feature type="chain" id="PRO_5038987137" evidence="2">
    <location>
        <begin position="19"/>
        <end position="352"/>
    </location>
</feature>
<dbReference type="EMBL" id="CP001810">
    <property type="protein sequence ID" value="ADL34193.1"/>
    <property type="molecule type" value="Genomic_DNA"/>
</dbReference>
<dbReference type="SMART" id="SM00646">
    <property type="entry name" value="Ami_3"/>
    <property type="match status" value="1"/>
</dbReference>
<dbReference type="PROSITE" id="PS51257">
    <property type="entry name" value="PROKAR_LIPOPROTEIN"/>
    <property type="match status" value="1"/>
</dbReference>
<dbReference type="STRING" id="515622.bpr_I1456"/>
<dbReference type="Gene3D" id="3.40.630.40">
    <property type="entry name" value="Zn-dependent exopeptidases"/>
    <property type="match status" value="1"/>
</dbReference>
<dbReference type="InterPro" id="IPR050695">
    <property type="entry name" value="N-acetylmuramoyl_amidase_3"/>
</dbReference>
<dbReference type="Proteomes" id="UP000001299">
    <property type="component" value="Chromosome 1"/>
</dbReference>
<dbReference type="AlphaFoldDB" id="E0RW95"/>
<dbReference type="SUPFAM" id="SSF53187">
    <property type="entry name" value="Zn-dependent exopeptidases"/>
    <property type="match status" value="1"/>
</dbReference>
<evidence type="ECO:0000313" key="5">
    <source>
        <dbReference type="Proteomes" id="UP000001299"/>
    </source>
</evidence>
<feature type="domain" description="MurNAc-LAA" evidence="3">
    <location>
        <begin position="101"/>
        <end position="223"/>
    </location>
</feature>
<dbReference type="CDD" id="cd02696">
    <property type="entry name" value="MurNAc-LAA"/>
    <property type="match status" value="1"/>
</dbReference>